<evidence type="ECO:0008006" key="2">
    <source>
        <dbReference type="Google" id="ProtNLM"/>
    </source>
</evidence>
<proteinExistence type="predicted"/>
<reference evidence="1" key="1">
    <citation type="journal article" date="2020" name="Nature">
        <title>Giant virus diversity and host interactions through global metagenomics.</title>
        <authorList>
            <person name="Schulz F."/>
            <person name="Roux S."/>
            <person name="Paez-Espino D."/>
            <person name="Jungbluth S."/>
            <person name="Walsh D.A."/>
            <person name="Denef V.J."/>
            <person name="McMahon K.D."/>
            <person name="Konstantinidis K.T."/>
            <person name="Eloe-Fadrosh E.A."/>
            <person name="Kyrpides N.C."/>
            <person name="Woyke T."/>
        </authorList>
    </citation>
    <scope>NUCLEOTIDE SEQUENCE</scope>
    <source>
        <strain evidence="1">GVMAG-S-1102244-55</strain>
    </source>
</reference>
<protein>
    <recommendedName>
        <fullName evidence="2">Alpha-ketoglutarate-dependent dioxygenase AlkB-like domain-containing protein</fullName>
    </recommendedName>
</protein>
<dbReference type="InterPro" id="IPR037151">
    <property type="entry name" value="AlkB-like_sf"/>
</dbReference>
<sequence length="275" mass="31673">MSSITDLNSEMSSKTWSLTVGNGGENHTGMEFLGSLRRQGQGWDINRLRYGKRILEDIFGKQVDLYNLNELCLEGVEIEESKRPKDAYLMVVRNFLGRKQHKAFIKEMESYEWDRKYYDTRRKKVLNKNARANVCYGPNDREPDYENKKGTIIGYERSPLVLRLKECVEILMKDKDLIVEGNQYDDPKKNGIGPHGDTERVCVACLRVGASMPMKYGMFHNSNMVGKSFQTVIKGGDLYFMSEEAVGAGWKYRSKYMWRHAAGAAKYLKMKGEKI</sequence>
<name>A0A6C0KG10_9ZZZZ</name>
<dbReference type="EMBL" id="MN740852">
    <property type="protein sequence ID" value="QHU15194.1"/>
    <property type="molecule type" value="Genomic_DNA"/>
</dbReference>
<dbReference type="Gene3D" id="2.60.120.590">
    <property type="entry name" value="Alpha-ketoglutarate-dependent dioxygenase AlkB-like"/>
    <property type="match status" value="1"/>
</dbReference>
<dbReference type="AlphaFoldDB" id="A0A6C0KG10"/>
<accession>A0A6C0KG10</accession>
<organism evidence="1">
    <name type="scientific">viral metagenome</name>
    <dbReference type="NCBI Taxonomy" id="1070528"/>
    <lineage>
        <taxon>unclassified sequences</taxon>
        <taxon>metagenomes</taxon>
        <taxon>organismal metagenomes</taxon>
    </lineage>
</organism>
<evidence type="ECO:0000313" key="1">
    <source>
        <dbReference type="EMBL" id="QHU15194.1"/>
    </source>
</evidence>